<evidence type="ECO:0000313" key="2">
    <source>
        <dbReference type="Proteomes" id="UP001652626"/>
    </source>
</evidence>
<evidence type="ECO:0000313" key="3">
    <source>
        <dbReference type="RefSeq" id="XP_026491007.2"/>
    </source>
</evidence>
<evidence type="ECO:0000256" key="1">
    <source>
        <dbReference type="SAM" id="SignalP"/>
    </source>
</evidence>
<proteinExistence type="predicted"/>
<protein>
    <submittedName>
        <fullName evidence="3">Uncharacterized protein LOC113397072</fullName>
    </submittedName>
</protein>
<keyword evidence="1" id="KW-0732">Signal</keyword>
<dbReference type="RefSeq" id="XP_026491007.2">
    <property type="nucleotide sequence ID" value="XM_026635222.2"/>
</dbReference>
<keyword evidence="2" id="KW-1185">Reference proteome</keyword>
<dbReference type="GeneID" id="113397072"/>
<gene>
    <name evidence="3" type="primary">LOC113397072</name>
</gene>
<feature type="chain" id="PRO_5045233693" evidence="1">
    <location>
        <begin position="19"/>
        <end position="286"/>
    </location>
</feature>
<dbReference type="OrthoDB" id="7332501at2759"/>
<name>A0A8B8I3M4_VANTA</name>
<dbReference type="OMA" id="NCCIKAK"/>
<organism evidence="2 3">
    <name type="scientific">Vanessa tameamea</name>
    <name type="common">Kamehameha butterfly</name>
    <dbReference type="NCBI Taxonomy" id="334116"/>
    <lineage>
        <taxon>Eukaryota</taxon>
        <taxon>Metazoa</taxon>
        <taxon>Ecdysozoa</taxon>
        <taxon>Arthropoda</taxon>
        <taxon>Hexapoda</taxon>
        <taxon>Insecta</taxon>
        <taxon>Pterygota</taxon>
        <taxon>Neoptera</taxon>
        <taxon>Endopterygota</taxon>
        <taxon>Lepidoptera</taxon>
        <taxon>Glossata</taxon>
        <taxon>Ditrysia</taxon>
        <taxon>Papilionoidea</taxon>
        <taxon>Nymphalidae</taxon>
        <taxon>Nymphalinae</taxon>
        <taxon>Vanessa</taxon>
    </lineage>
</organism>
<reference evidence="3" key="1">
    <citation type="submission" date="2025-08" db="UniProtKB">
        <authorList>
            <consortium name="RefSeq"/>
        </authorList>
    </citation>
    <scope>IDENTIFICATION</scope>
    <source>
        <tissue evidence="3">Whole body</tissue>
    </source>
</reference>
<sequence>MFSKKIGVAFVCIVVTSALEPTVNCRDRSNHLRQDGGLCFEIPPWQHKPVEVEEHLKRIRQVWGNHSTERRTINLPRLALINREVNRYVDTVIAPFLDTYHRNIQNSYQLLTNKFLKRIKDEINVALKKKRKIYTELTELADSLKLPEMCNEERRATKTQASKHVALIYKCTEQARSSISKMGKYAEEMISITQNHMGNTLELVGKKIEMVQNSPVIFKTNVTVSLKELAKAAVALGYELDLSLTNARRYNEQSCEKFTNCCIKAKRSTEEAVYVLRELLYQCVYA</sequence>
<feature type="signal peptide" evidence="1">
    <location>
        <begin position="1"/>
        <end position="18"/>
    </location>
</feature>
<accession>A0A8B8I3M4</accession>
<dbReference type="AlphaFoldDB" id="A0A8B8I3M4"/>
<dbReference type="Proteomes" id="UP001652626">
    <property type="component" value="Chromosome 19"/>
</dbReference>